<dbReference type="InterPro" id="IPR004143">
    <property type="entry name" value="BPL_LPL_catalytic"/>
</dbReference>
<dbReference type="InterPro" id="IPR050664">
    <property type="entry name" value="Octanoyltrans_LipM/LipL"/>
</dbReference>
<dbReference type="PANTHER" id="PTHR43679:SF2">
    <property type="entry name" value="OCTANOYL-[GCVH]:PROTEIN N-OCTANOYLTRANSFERASE"/>
    <property type="match status" value="1"/>
</dbReference>
<protein>
    <submittedName>
        <fullName evidence="2">Lipoate-protein ligase A subunit 1</fullName>
        <ecNumber evidence="2">6.3.1.20</ecNumber>
    </submittedName>
</protein>
<dbReference type="EC" id="6.3.1.20" evidence="2"/>
<accession>A0A811T534</accession>
<proteinExistence type="predicted"/>
<evidence type="ECO:0000313" key="2">
    <source>
        <dbReference type="EMBL" id="CAD6492314.1"/>
    </source>
</evidence>
<evidence type="ECO:0000259" key="1">
    <source>
        <dbReference type="PROSITE" id="PS51733"/>
    </source>
</evidence>
<reference evidence="2" key="1">
    <citation type="submission" date="2020-10" db="EMBL/GenBank/DDBJ databases">
        <authorList>
            <person name="Hahn C.J."/>
            <person name="Laso-Perez R."/>
            <person name="Vulcano F."/>
            <person name="Vaziourakis K.-M."/>
            <person name="Stokke R."/>
            <person name="Steen I.H."/>
            <person name="Teske A."/>
            <person name="Boetius A."/>
            <person name="Liebeke M."/>
            <person name="Amann R."/>
            <person name="Knittel K."/>
        </authorList>
    </citation>
    <scope>NUCLEOTIDE SEQUENCE</scope>
    <source>
        <strain evidence="2">Gfbio:e3339647-f889-4370-9287-4fb5cb688e4c:AG392O15_GoMArc1</strain>
    </source>
</reference>
<dbReference type="PANTHER" id="PTHR43679">
    <property type="entry name" value="OCTANOYLTRANSFERASE LIPM-RELATED"/>
    <property type="match status" value="1"/>
</dbReference>
<dbReference type="GO" id="GO:0016979">
    <property type="term" value="F:lipoate-protein ligase activity"/>
    <property type="evidence" value="ECO:0007669"/>
    <property type="project" value="UniProtKB-EC"/>
</dbReference>
<name>A0A811T534_9EURY</name>
<sequence length="252" mass="28769">MKWRYLDIGLIDPYEAMAVHEAMFISHIEQKSPDTLYLEQYTSKSVFLGYHQCAEAELNLNYCRENDVKVVRRSTGGGAGYMDSKQLNFEVVVDRKIHNIPSDFIASYERIVDGFIEALKYLGLDAEFKPINDLIVNGGKISGGCMARRDVTLLQHGSLLVDFDMDTAFKVLNVPTIKYESKGLKSAKSRVSWINKELGYDVDLDELKAAIRKGFEKSFGIEFEDSGLTPYEEELVQDLLPKYRSTEFIYRL</sequence>
<dbReference type="EMBL" id="CAJHIO010000011">
    <property type="protein sequence ID" value="CAD6492314.1"/>
    <property type="molecule type" value="Genomic_DNA"/>
</dbReference>
<feature type="domain" description="BPL/LPL catalytic" evidence="1">
    <location>
        <begin position="30"/>
        <end position="223"/>
    </location>
</feature>
<dbReference type="Pfam" id="PF21948">
    <property type="entry name" value="LplA-B_cat"/>
    <property type="match status" value="1"/>
</dbReference>
<organism evidence="2 3">
    <name type="scientific">Candidatus Argoarchaeum ethanivorans</name>
    <dbReference type="NCBI Taxonomy" id="2608793"/>
    <lineage>
        <taxon>Archaea</taxon>
        <taxon>Methanobacteriati</taxon>
        <taxon>Methanobacteriota</taxon>
        <taxon>Stenosarchaea group</taxon>
        <taxon>Methanomicrobia</taxon>
        <taxon>Methanosarcinales</taxon>
        <taxon>Methanosarcinales incertae sedis</taxon>
        <taxon>GOM Arc I cluster</taxon>
        <taxon>Candidatus Argoarchaeum</taxon>
    </lineage>
</organism>
<dbReference type="Proteomes" id="UP000610373">
    <property type="component" value="Unassembled WGS sequence"/>
</dbReference>
<evidence type="ECO:0000313" key="3">
    <source>
        <dbReference type="Proteomes" id="UP000610373"/>
    </source>
</evidence>
<dbReference type="InterPro" id="IPR045864">
    <property type="entry name" value="aa-tRNA-synth_II/BPL/LPL"/>
</dbReference>
<gene>
    <name evidence="2" type="primary">lplA_2</name>
    <name evidence="2" type="ORF">CHKLHMKO_00250</name>
</gene>
<comment type="caution">
    <text evidence="2">The sequence shown here is derived from an EMBL/GenBank/DDBJ whole genome shotgun (WGS) entry which is preliminary data.</text>
</comment>
<dbReference type="PROSITE" id="PS51733">
    <property type="entry name" value="BPL_LPL_CATALYTIC"/>
    <property type="match status" value="1"/>
</dbReference>
<dbReference type="CDD" id="cd16443">
    <property type="entry name" value="LplA"/>
    <property type="match status" value="1"/>
</dbReference>
<dbReference type="Gene3D" id="3.30.930.10">
    <property type="entry name" value="Bira Bifunctional Protein, Domain 2"/>
    <property type="match status" value="1"/>
</dbReference>
<dbReference type="SUPFAM" id="SSF55681">
    <property type="entry name" value="Class II aaRS and biotin synthetases"/>
    <property type="match status" value="1"/>
</dbReference>
<dbReference type="AlphaFoldDB" id="A0A811T534"/>
<keyword evidence="2" id="KW-0436">Ligase</keyword>